<dbReference type="Gene3D" id="3.40.630.30">
    <property type="match status" value="1"/>
</dbReference>
<reference evidence="2" key="1">
    <citation type="submission" date="2021-04" db="EMBL/GenBank/DDBJ databases">
        <title>Isolation of p-tert-butylphenol degrading bacteria Sphingobium phenoxybenzoativorans Tas13 from active sludge.</title>
        <authorList>
            <person name="Li Y."/>
        </authorList>
    </citation>
    <scope>NUCLEOTIDE SEQUENCE</scope>
    <source>
        <strain evidence="2">Tas13</strain>
    </source>
</reference>
<sequence>MPDSAPHILTAADGKARAWLFLAESGKNKRVAIANWYSFAFEPVFAGNPSPEQKLRLMEGIARDLLPDAAQLDVYPVTADDGASALFLKAFRKAGWIAVERPMGVNHYLTVDNRDFETYWAGRPGKLRSTVRRKLRSTSLTFEIHHKLTNRLWDDYITVYQRSWKQSEPNLDFLRLIAEQEGKAGTLRLGFAREDGFPIAVQFWTIENGVALIHKLAHDQGADEMSPGTLLSHHMFRSAIDEDKAAIIDYGTGDNPYKTEWMERQRPLYRVDCFNPRFSSAWLPAAKTAISKLVG</sequence>
<gene>
    <name evidence="2" type="ORF">KFK14_09125</name>
</gene>
<proteinExistence type="predicted"/>
<dbReference type="EMBL" id="CP073910">
    <property type="protein sequence ID" value="QUT08188.1"/>
    <property type="molecule type" value="Genomic_DNA"/>
</dbReference>
<organism evidence="2 3">
    <name type="scientific">Sphingobium phenoxybenzoativorans</name>
    <dbReference type="NCBI Taxonomy" id="1592790"/>
    <lineage>
        <taxon>Bacteria</taxon>
        <taxon>Pseudomonadati</taxon>
        <taxon>Pseudomonadota</taxon>
        <taxon>Alphaproteobacteria</taxon>
        <taxon>Sphingomonadales</taxon>
        <taxon>Sphingomonadaceae</taxon>
        <taxon>Sphingobium</taxon>
    </lineage>
</organism>
<evidence type="ECO:0000259" key="1">
    <source>
        <dbReference type="Pfam" id="PF13480"/>
    </source>
</evidence>
<dbReference type="KEGG" id="spph:KFK14_09125"/>
<evidence type="ECO:0000313" key="3">
    <source>
        <dbReference type="Proteomes" id="UP000681425"/>
    </source>
</evidence>
<dbReference type="Proteomes" id="UP000681425">
    <property type="component" value="Chromosome"/>
</dbReference>
<dbReference type="SUPFAM" id="SSF55729">
    <property type="entry name" value="Acyl-CoA N-acyltransferases (Nat)"/>
    <property type="match status" value="1"/>
</dbReference>
<dbReference type="AlphaFoldDB" id="A0A975Q452"/>
<feature type="domain" description="BioF2-like acetyltransferase" evidence="1">
    <location>
        <begin position="127"/>
        <end position="258"/>
    </location>
</feature>
<dbReference type="Pfam" id="PF13480">
    <property type="entry name" value="Acetyltransf_6"/>
    <property type="match status" value="1"/>
</dbReference>
<evidence type="ECO:0000313" key="2">
    <source>
        <dbReference type="EMBL" id="QUT08188.1"/>
    </source>
</evidence>
<dbReference type="InterPro" id="IPR038740">
    <property type="entry name" value="BioF2-like_GNAT_dom"/>
</dbReference>
<keyword evidence="3" id="KW-1185">Reference proteome</keyword>
<dbReference type="InterPro" id="IPR016181">
    <property type="entry name" value="Acyl_CoA_acyltransferase"/>
</dbReference>
<protein>
    <submittedName>
        <fullName evidence="2">GNAT family N-acetyltransferase</fullName>
    </submittedName>
</protein>
<accession>A0A975Q452</accession>
<name>A0A975Q452_9SPHN</name>